<keyword evidence="3" id="KW-1185">Reference proteome</keyword>
<feature type="non-terminal residue" evidence="2">
    <location>
        <position position="1"/>
    </location>
</feature>
<dbReference type="Proteomes" id="UP001303889">
    <property type="component" value="Unassembled WGS sequence"/>
</dbReference>
<dbReference type="AlphaFoldDB" id="A0AAN6RSE0"/>
<accession>A0AAN6RSE0</accession>
<organism evidence="2 3">
    <name type="scientific">Staphylotrichum tortipilum</name>
    <dbReference type="NCBI Taxonomy" id="2831512"/>
    <lineage>
        <taxon>Eukaryota</taxon>
        <taxon>Fungi</taxon>
        <taxon>Dikarya</taxon>
        <taxon>Ascomycota</taxon>
        <taxon>Pezizomycotina</taxon>
        <taxon>Sordariomycetes</taxon>
        <taxon>Sordariomycetidae</taxon>
        <taxon>Sordariales</taxon>
        <taxon>Chaetomiaceae</taxon>
        <taxon>Staphylotrichum</taxon>
    </lineage>
</organism>
<protein>
    <submittedName>
        <fullName evidence="2">Uncharacterized protein</fullName>
    </submittedName>
</protein>
<reference evidence="2" key="2">
    <citation type="submission" date="2023-05" db="EMBL/GenBank/DDBJ databases">
        <authorList>
            <consortium name="Lawrence Berkeley National Laboratory"/>
            <person name="Steindorff A."/>
            <person name="Hensen N."/>
            <person name="Bonometti L."/>
            <person name="Westerberg I."/>
            <person name="Brannstrom I.O."/>
            <person name="Guillou S."/>
            <person name="Cros-Aarteil S."/>
            <person name="Calhoun S."/>
            <person name="Haridas S."/>
            <person name="Kuo A."/>
            <person name="Mondo S."/>
            <person name="Pangilinan J."/>
            <person name="Riley R."/>
            <person name="Labutti K."/>
            <person name="Andreopoulos B."/>
            <person name="Lipzen A."/>
            <person name="Chen C."/>
            <person name="Yanf M."/>
            <person name="Daum C."/>
            <person name="Ng V."/>
            <person name="Clum A."/>
            <person name="Ohm R."/>
            <person name="Martin F."/>
            <person name="Silar P."/>
            <person name="Natvig D."/>
            <person name="Lalanne C."/>
            <person name="Gautier V."/>
            <person name="Ament-Velasquez S.L."/>
            <person name="Kruys A."/>
            <person name="Hutchinson M.I."/>
            <person name="Powell A.J."/>
            <person name="Barry K."/>
            <person name="Miller A.N."/>
            <person name="Grigoriev I.V."/>
            <person name="Debuchy R."/>
            <person name="Gladieux P."/>
            <person name="Thoren M.H."/>
            <person name="Johannesson H."/>
        </authorList>
    </citation>
    <scope>NUCLEOTIDE SEQUENCE</scope>
    <source>
        <strain evidence="2">CBS 103.79</strain>
    </source>
</reference>
<comment type="caution">
    <text evidence="2">The sequence shown here is derived from an EMBL/GenBank/DDBJ whole genome shotgun (WGS) entry which is preliminary data.</text>
</comment>
<name>A0AAN6RSE0_9PEZI</name>
<gene>
    <name evidence="2" type="ORF">C8A05DRAFT_16974</name>
</gene>
<evidence type="ECO:0000313" key="2">
    <source>
        <dbReference type="EMBL" id="KAK3900753.1"/>
    </source>
</evidence>
<proteinExistence type="predicted"/>
<feature type="compositionally biased region" description="Gly residues" evidence="1">
    <location>
        <begin position="199"/>
        <end position="210"/>
    </location>
</feature>
<feature type="region of interest" description="Disordered" evidence="1">
    <location>
        <begin position="198"/>
        <end position="231"/>
    </location>
</feature>
<reference evidence="2" key="1">
    <citation type="journal article" date="2023" name="Mol. Phylogenet. Evol.">
        <title>Genome-scale phylogeny and comparative genomics of the fungal order Sordariales.</title>
        <authorList>
            <person name="Hensen N."/>
            <person name="Bonometti L."/>
            <person name="Westerberg I."/>
            <person name="Brannstrom I.O."/>
            <person name="Guillou S."/>
            <person name="Cros-Aarteil S."/>
            <person name="Calhoun S."/>
            <person name="Haridas S."/>
            <person name="Kuo A."/>
            <person name="Mondo S."/>
            <person name="Pangilinan J."/>
            <person name="Riley R."/>
            <person name="LaButti K."/>
            <person name="Andreopoulos B."/>
            <person name="Lipzen A."/>
            <person name="Chen C."/>
            <person name="Yan M."/>
            <person name="Daum C."/>
            <person name="Ng V."/>
            <person name="Clum A."/>
            <person name="Steindorff A."/>
            <person name="Ohm R.A."/>
            <person name="Martin F."/>
            <person name="Silar P."/>
            <person name="Natvig D.O."/>
            <person name="Lalanne C."/>
            <person name="Gautier V."/>
            <person name="Ament-Velasquez S.L."/>
            <person name="Kruys A."/>
            <person name="Hutchinson M.I."/>
            <person name="Powell A.J."/>
            <person name="Barry K."/>
            <person name="Miller A.N."/>
            <person name="Grigoriev I.V."/>
            <person name="Debuchy R."/>
            <person name="Gladieux P."/>
            <person name="Hiltunen Thoren M."/>
            <person name="Johannesson H."/>
        </authorList>
    </citation>
    <scope>NUCLEOTIDE SEQUENCE</scope>
    <source>
        <strain evidence="2">CBS 103.79</strain>
    </source>
</reference>
<evidence type="ECO:0000313" key="3">
    <source>
        <dbReference type="Proteomes" id="UP001303889"/>
    </source>
</evidence>
<evidence type="ECO:0000256" key="1">
    <source>
        <dbReference type="SAM" id="MobiDB-lite"/>
    </source>
</evidence>
<sequence>PKRIPVHPSWKAHPDRHRWCFTKILSRVRDVKQHLTRVHKPPLYFTRCSAMFPGAGALQQYVSHPNGLFCTSSMDLNRISDLQQRQISRKSNRNLSKEDQWFALWDIVFARRPWPASAYRPIGISEELASAREYCAAHGWAVLEEAARKVVAAERWPGFAALSAEERQSVLRRCVGKGYERVFCGWFSAVAEAARQNGNGSGGGGGGADGEGLATPPLSSLPDGGGAAEPQLQLPASDAQLEAISGEGHSRSAPLACETQDAAKLQRPQNCRRPRVPSMAQTVISRMKRPLMMETRSYCI</sequence>
<dbReference type="EMBL" id="MU855641">
    <property type="protein sequence ID" value="KAK3900753.1"/>
    <property type="molecule type" value="Genomic_DNA"/>
</dbReference>